<dbReference type="InterPro" id="IPR029063">
    <property type="entry name" value="SAM-dependent_MTases_sf"/>
</dbReference>
<comment type="function">
    <text evidence="11">Histone methyltransferase that specifically trimethylates histone H3 to form H3K79me3. This methylation is required for telomere silencing and for the pachytene checkpoint during the meiotic cell cycle by allowing the recruitment of RAD9 to double strand breaks. Nucleosomes are preferred as substrate compared to free histone.</text>
</comment>
<feature type="region of interest" description="Disordered" evidence="12">
    <location>
        <begin position="914"/>
        <end position="934"/>
    </location>
</feature>
<dbReference type="InterPro" id="IPR030445">
    <property type="entry name" value="H3-K79_meTrfase"/>
</dbReference>
<reference evidence="14 15" key="1">
    <citation type="submission" date="2022-04" db="EMBL/GenBank/DDBJ databases">
        <title>Chromosome-level reference genomes for two strains of Caenorhabditis briggsae: an improved platform for comparative genomics.</title>
        <authorList>
            <person name="Stevens L."/>
            <person name="Andersen E."/>
        </authorList>
    </citation>
    <scope>NUCLEOTIDE SEQUENCE [LARGE SCALE GENOMIC DNA]</scope>
    <source>
        <strain evidence="14">VX34</strain>
        <tissue evidence="14">Whole-organism</tissue>
    </source>
</reference>
<dbReference type="EC" id="2.1.1.360" evidence="2 11"/>
<evidence type="ECO:0000256" key="12">
    <source>
        <dbReference type="SAM" id="MobiDB-lite"/>
    </source>
</evidence>
<protein>
    <recommendedName>
        <fullName evidence="3 11">Histone-lysine N-methyltransferase, H3 lysine-79 specific</fullName>
        <ecNumber evidence="2 11">2.1.1.360</ecNumber>
    </recommendedName>
    <alternativeName>
        <fullName evidence="9 11">Histone H3-K79 methyltransferase</fullName>
    </alternativeName>
</protein>
<feature type="domain" description="DOT1" evidence="13">
    <location>
        <begin position="50"/>
        <end position="365"/>
    </location>
</feature>
<evidence type="ECO:0000256" key="1">
    <source>
        <dbReference type="ARBA" id="ARBA00004123"/>
    </source>
</evidence>
<feature type="region of interest" description="Disordered" evidence="12">
    <location>
        <begin position="1009"/>
        <end position="1028"/>
    </location>
</feature>
<keyword evidence="4 11" id="KW-0489">Methyltransferase</keyword>
<dbReference type="PANTHER" id="PTHR21451">
    <property type="entry name" value="HISTONE H3 METHYLTRANSFERASE"/>
    <property type="match status" value="1"/>
</dbReference>
<accession>A0AAE9DZA6</accession>
<feature type="compositionally biased region" description="Low complexity" evidence="12">
    <location>
        <begin position="875"/>
        <end position="885"/>
    </location>
</feature>
<feature type="compositionally biased region" description="Pro residues" evidence="12">
    <location>
        <begin position="1484"/>
        <end position="1505"/>
    </location>
</feature>
<sequence length="1573" mass="174851">MSEADAGRIEESPSREVGEPVDAMPVNDRRSSSVEVVNGDMLLLHSIFYQGKTLKLAGTHTHIYNVVFRILKHVCKKVAQLTVAFPAGWDNDKPDSAKVASLCKIYNRVAKPFASAWSGSYNTDTLDDWGERNCTQKVAIDITTYAYELAVPRPADLNHYYKSFTSETYGETNLEQMASIIDELNIGPQDVLVDLGSGIGQLVCFTAAYAKCRKTVGIELSQTPANYANDLGDYFKKLMNHFGKTYGRFEHYQGDFLNPKFKKLICEEATVIFINNFAFSPELMFRITNELLQDLKHGTRIVTTKPFGDHKKELTVRSVGDINAISHTVELKSLDYGVSWTAKQVTFWLTTMDHTKLIRYYEEERRKKLEPSGSRERSQRSVVFTSFPIPMFSLLRRLLQPRRVSPLLRNEFVTSTSAALQQNPEVINSSEDDIFFGRTTRKMWKAQTEQATASQHSPKWNEPDTDYSPPTKKPKKEKKEHKNTADSSFSEKSHSGKDPEKKKKKKDASKDIPISSKPMKTPKKERDSHTGSKHSDTPTAHRSTISSTPHSVPSQPKPTAPPPSMTIPQQPAEKLVKSEEPELTETLHGADLAAKYHNALNTIKEVAASSSEAAAIQEAIESVLHQRTSPPQLTQAHNTMPYNPLQNAPAPAYQPAPTAPPQQLQQPNMVQPCSEIVPEQRHTFMIPPTDPLYDIIVSYYFEFKKYLNAAKNGESDLLNSLRQDIEAEKNRRIELNESAASTNCQIDELLSVGVHVLKRLLDQLGMMGVQDVSELLSGSKQIVTQHKALSTNVAQLEQAVAIEEEKLKTLGAPDALKYYNEAMNQNVETEKLLQLIIASRPANFVPQTVLDKYSSNDSKVSPSSRRARQPKPKQGSSGKRGNSSGRKSDVPAEDVDLEIQQFVQHAMKVDNAVKEKERKERQHRPGRPALSNPVQVPKTWKNHQLTRITSFMPNQVQARQNVGLYQDIPDGLYFHRPLQRKPTFIENGREETDLVDRIWHEIDEEQREKLARKKEKKEQPAHSPRDYLPLTASNLRNFKDEDESIRDFIHRQGMVDRLLGYKMLFGRMENCVTLGYEKMADDEITELSAKWRKMFFPGEDPPEQKCPKVEPSSLPEEEDFKPIKKGPRTPPGSPGDSKPADQNAVSRFELIEQLAKNFGISPQKVEKTLGSGLDKALEDCSKKIKNELLETFKEQLLSQYDRKPTTDDLSDQMELVSEDSLSVDLAMVKKEEPNTDFSLYQMAVPPPPIPPKIQPAYAYYPPHVPPCAPAGPSLYPQYPPPPAPPSHAQSYQQSIMSYPPPPHPLIPNGPPPQMHYPMQQVQNFPPPPQAPASTMMLPPVNIPPPPIGVRIDTPIPQQLHPAAPPLPTGMPPPPIPTQVPPPPLPPQMAAAPPPPLPPPAPPAAYSGDCWRSAPTAPSVPPPPTNSVEAWQQHVPPVAPAGVSVSSAPSVVNVQSTLFSALGLHKFPPPPPPPPVNGNNSAAIAPPPLPFASLSGPPPPPPPPVAAGPASTCPLTFVPPPPPPNQQSNNINFSSPSSGYRRNSFNTGQVFRSVLTFLSTTDSDHYQQLLNHEA</sequence>
<gene>
    <name evidence="14" type="ORF">L5515_000764</name>
</gene>
<feature type="region of interest" description="Disordered" evidence="12">
    <location>
        <begin position="849"/>
        <end position="891"/>
    </location>
</feature>
<comment type="miscellaneous">
    <text evidence="11">In contrast to other lysine histone methyltransferases, it does not contain a SET domain, suggesting the existence of another mechanism for methylation of lysine residues of histones.</text>
</comment>
<comment type="similarity">
    <text evidence="11">Belongs to the class I-like SAM-binding methyltransferase superfamily. DOT1 family.</text>
</comment>
<keyword evidence="6 11" id="KW-0949">S-adenosyl-L-methionine</keyword>
<feature type="compositionally biased region" description="Polar residues" evidence="12">
    <location>
        <begin position="537"/>
        <end position="552"/>
    </location>
</feature>
<keyword evidence="5 11" id="KW-0808">Transferase</keyword>
<keyword evidence="8 11" id="KW-0539">Nucleus</keyword>
<evidence type="ECO:0000256" key="8">
    <source>
        <dbReference type="ARBA" id="ARBA00023242"/>
    </source>
</evidence>
<keyword evidence="15" id="KW-1185">Reference proteome</keyword>
<evidence type="ECO:0000256" key="11">
    <source>
        <dbReference type="RuleBase" id="RU271113"/>
    </source>
</evidence>
<evidence type="ECO:0000313" key="14">
    <source>
        <dbReference type="EMBL" id="UMM11522.1"/>
    </source>
</evidence>
<feature type="region of interest" description="Disordered" evidence="12">
    <location>
        <begin position="445"/>
        <end position="578"/>
    </location>
</feature>
<comment type="catalytic activity">
    <reaction evidence="10 11">
        <text>L-lysyl(79)-[histone H3] + 3 S-adenosyl-L-methionine = N(6),N(6),N(6)-trimethyl-L-lysyl(79)-[histone H3] + 3 S-adenosyl-L-homocysteine + 3 H(+)</text>
        <dbReference type="Rhea" id="RHEA:60328"/>
        <dbReference type="Rhea" id="RHEA-COMP:15549"/>
        <dbReference type="Rhea" id="RHEA-COMP:15552"/>
        <dbReference type="ChEBI" id="CHEBI:15378"/>
        <dbReference type="ChEBI" id="CHEBI:29969"/>
        <dbReference type="ChEBI" id="CHEBI:57856"/>
        <dbReference type="ChEBI" id="CHEBI:59789"/>
        <dbReference type="ChEBI" id="CHEBI:61961"/>
        <dbReference type="EC" id="2.1.1.360"/>
    </reaction>
</comment>
<evidence type="ECO:0000256" key="7">
    <source>
        <dbReference type="ARBA" id="ARBA00022853"/>
    </source>
</evidence>
<name>A0AAE9DZA6_CAEBR</name>
<evidence type="ECO:0000256" key="5">
    <source>
        <dbReference type="ARBA" id="ARBA00022679"/>
    </source>
</evidence>
<dbReference type="FunFam" id="3.40.50.150:FF:000033">
    <property type="entry name" value="Histone-lysine N-methyltransferase, H3 lysine-79 specific"/>
    <property type="match status" value="1"/>
</dbReference>
<feature type="compositionally biased region" description="Pro residues" evidence="12">
    <location>
        <begin position="1298"/>
        <end position="1314"/>
    </location>
</feature>
<feature type="compositionally biased region" description="Polar residues" evidence="12">
    <location>
        <begin position="853"/>
        <end position="864"/>
    </location>
</feature>
<dbReference type="GO" id="GO:0032259">
    <property type="term" value="P:methylation"/>
    <property type="evidence" value="ECO:0007669"/>
    <property type="project" value="UniProtKB-KW"/>
</dbReference>
<dbReference type="GO" id="GO:0140956">
    <property type="term" value="F:histone H3K79 trimethyltransferase activity"/>
    <property type="evidence" value="ECO:0007669"/>
    <property type="project" value="UniProtKB-EC"/>
</dbReference>
<feature type="region of interest" description="Disordered" evidence="12">
    <location>
        <begin position="1278"/>
        <end position="1428"/>
    </location>
</feature>
<evidence type="ECO:0000256" key="4">
    <source>
        <dbReference type="ARBA" id="ARBA00022603"/>
    </source>
</evidence>
<dbReference type="SUPFAM" id="SSF53335">
    <property type="entry name" value="S-adenosyl-L-methionine-dependent methyltransferases"/>
    <property type="match status" value="1"/>
</dbReference>
<feature type="compositionally biased region" description="Low complexity" evidence="12">
    <location>
        <begin position="1525"/>
        <end position="1537"/>
    </location>
</feature>
<evidence type="ECO:0000256" key="3">
    <source>
        <dbReference type="ARBA" id="ARBA00020987"/>
    </source>
</evidence>
<organism evidence="14 15">
    <name type="scientific">Caenorhabditis briggsae</name>
    <dbReference type="NCBI Taxonomy" id="6238"/>
    <lineage>
        <taxon>Eukaryota</taxon>
        <taxon>Metazoa</taxon>
        <taxon>Ecdysozoa</taxon>
        <taxon>Nematoda</taxon>
        <taxon>Chromadorea</taxon>
        <taxon>Rhabditida</taxon>
        <taxon>Rhabditina</taxon>
        <taxon>Rhabditomorpha</taxon>
        <taxon>Rhabditoidea</taxon>
        <taxon>Rhabditidae</taxon>
        <taxon>Peloderinae</taxon>
        <taxon>Caenorhabditis</taxon>
    </lineage>
</organism>
<dbReference type="PROSITE" id="PS51569">
    <property type="entry name" value="DOT1"/>
    <property type="match status" value="1"/>
</dbReference>
<dbReference type="GO" id="GO:0051726">
    <property type="term" value="P:regulation of cell cycle"/>
    <property type="evidence" value="ECO:0007669"/>
    <property type="project" value="InterPro"/>
</dbReference>
<evidence type="ECO:0000259" key="13">
    <source>
        <dbReference type="PROSITE" id="PS51569"/>
    </source>
</evidence>
<keyword evidence="7 11" id="KW-0156">Chromatin regulator</keyword>
<evidence type="ECO:0000256" key="6">
    <source>
        <dbReference type="ARBA" id="ARBA00022691"/>
    </source>
</evidence>
<feature type="region of interest" description="Disordered" evidence="12">
    <location>
        <begin position="1464"/>
        <end position="1543"/>
    </location>
</feature>
<feature type="compositionally biased region" description="Basic and acidic residues" evidence="12">
    <location>
        <begin position="480"/>
        <end position="501"/>
    </location>
</feature>
<evidence type="ECO:0000256" key="2">
    <source>
        <dbReference type="ARBA" id="ARBA00012190"/>
    </source>
</evidence>
<dbReference type="GO" id="GO:0035097">
    <property type="term" value="C:histone methyltransferase complex"/>
    <property type="evidence" value="ECO:0007669"/>
    <property type="project" value="UniProtKB-ARBA"/>
</dbReference>
<evidence type="ECO:0000256" key="10">
    <source>
        <dbReference type="ARBA" id="ARBA00047770"/>
    </source>
</evidence>
<dbReference type="PANTHER" id="PTHR21451:SF0">
    <property type="entry name" value="HISTONE-LYSINE N-METHYLTRANSFERASE, H3 LYSINE-79 SPECIFIC"/>
    <property type="match status" value="1"/>
</dbReference>
<feature type="compositionally biased region" description="Basic and acidic residues" evidence="12">
    <location>
        <begin position="522"/>
        <end position="536"/>
    </location>
</feature>
<evidence type="ECO:0000256" key="9">
    <source>
        <dbReference type="ARBA" id="ARBA00029821"/>
    </source>
</evidence>
<feature type="region of interest" description="Disordered" evidence="12">
    <location>
        <begin position="1095"/>
        <end position="1141"/>
    </location>
</feature>
<feature type="compositionally biased region" description="Polar residues" evidence="12">
    <location>
        <begin position="447"/>
        <end position="458"/>
    </location>
</feature>
<dbReference type="Proteomes" id="UP000829354">
    <property type="component" value="Chromosome I"/>
</dbReference>
<dbReference type="CDD" id="cd02440">
    <property type="entry name" value="AdoMet_MTases"/>
    <property type="match status" value="1"/>
</dbReference>
<feature type="compositionally biased region" description="Basic and acidic residues" evidence="12">
    <location>
        <begin position="1016"/>
        <end position="1025"/>
    </location>
</feature>
<feature type="compositionally biased region" description="Pro residues" evidence="12">
    <location>
        <begin position="1362"/>
        <end position="1402"/>
    </location>
</feature>
<dbReference type="InterPro" id="IPR025789">
    <property type="entry name" value="DOT1_dom"/>
</dbReference>
<dbReference type="EMBL" id="CP092620">
    <property type="protein sequence ID" value="UMM11522.1"/>
    <property type="molecule type" value="Genomic_DNA"/>
</dbReference>
<proteinExistence type="inferred from homology"/>
<evidence type="ECO:0000313" key="15">
    <source>
        <dbReference type="Proteomes" id="UP000829354"/>
    </source>
</evidence>
<comment type="subcellular location">
    <subcellularLocation>
        <location evidence="1 11">Nucleus</location>
    </subcellularLocation>
</comment>
<feature type="compositionally biased region" description="Pro residues" evidence="12">
    <location>
        <begin position="1466"/>
        <end position="1475"/>
    </location>
</feature>
<feature type="compositionally biased region" description="Basic and acidic residues" evidence="12">
    <location>
        <begin position="1"/>
        <end position="18"/>
    </location>
</feature>
<dbReference type="Pfam" id="PF08123">
    <property type="entry name" value="DOT1"/>
    <property type="match status" value="1"/>
</dbReference>
<feature type="compositionally biased region" description="Pro residues" evidence="12">
    <location>
        <begin position="555"/>
        <end position="565"/>
    </location>
</feature>
<feature type="region of interest" description="Disordered" evidence="12">
    <location>
        <begin position="1"/>
        <end position="30"/>
    </location>
</feature>
<dbReference type="Gene3D" id="3.40.50.150">
    <property type="entry name" value="Vaccinia Virus protein VP39"/>
    <property type="match status" value="1"/>
</dbReference>